<comment type="caution">
    <text evidence="2">The sequence shown here is derived from an EMBL/GenBank/DDBJ whole genome shotgun (WGS) entry which is preliminary data.</text>
</comment>
<feature type="region of interest" description="Disordered" evidence="1">
    <location>
        <begin position="859"/>
        <end position="878"/>
    </location>
</feature>
<organism evidence="2 3">
    <name type="scientific">Brevundimonas intermedia</name>
    <dbReference type="NCBI Taxonomy" id="74315"/>
    <lineage>
        <taxon>Bacteria</taxon>
        <taxon>Pseudomonadati</taxon>
        <taxon>Pseudomonadota</taxon>
        <taxon>Alphaproteobacteria</taxon>
        <taxon>Caulobacterales</taxon>
        <taxon>Caulobacteraceae</taxon>
        <taxon>Brevundimonas</taxon>
    </lineage>
</organism>
<evidence type="ECO:0000313" key="3">
    <source>
        <dbReference type="Proteomes" id="UP000298216"/>
    </source>
</evidence>
<dbReference type="Proteomes" id="UP000298216">
    <property type="component" value="Unassembled WGS sequence"/>
</dbReference>
<name>A0A4Y9S3Y9_9CAUL</name>
<evidence type="ECO:0000313" key="2">
    <source>
        <dbReference type="EMBL" id="TFW15211.1"/>
    </source>
</evidence>
<proteinExistence type="predicted"/>
<reference evidence="2 3" key="1">
    <citation type="submission" date="2019-03" db="EMBL/GenBank/DDBJ databases">
        <title>Draft genome of Brevundimonas sp. a heavy metal resistant soil bacteria.</title>
        <authorList>
            <person name="Soto J."/>
        </authorList>
    </citation>
    <scope>NUCLEOTIDE SEQUENCE [LARGE SCALE GENOMIC DNA]</scope>
    <source>
        <strain evidence="2 3">B-10</strain>
    </source>
</reference>
<dbReference type="OrthoDB" id="7196243at2"/>
<dbReference type="InterPro" id="IPR052918">
    <property type="entry name" value="Motility_Chemotaxis_Reg"/>
</dbReference>
<dbReference type="RefSeq" id="WP_135193208.1">
    <property type="nucleotide sequence ID" value="NZ_SPVH01000001.1"/>
</dbReference>
<keyword evidence="3" id="KW-1185">Reference proteome</keyword>
<sequence>MINNSYLLGLYGVTTDTSSLFGATTSAKARKTQPTAPWASTATPPKASDMVRAALGGRRLINESAVDLDLAGASADYRKLFALYQGLNTLSALADRANTKGLSSAEAAQVGKRFEAGLAEMSDYLKSAGFEDVRMVQGVSQSTVKTGYALEKAQSTFVTAPIHDGALSAPVKAFEGDVKFAVTIKTAGGSQAVDVDLSEMGATPRTMDNVLAHINGKLETAGVATRIEREMIAAQPKVVKSGSKTITLPAGPDQWALKVRGAVGETVGFQAVDTSDAVYVTQGGGTTGAAQLLKFQADGGAAPAAQQGVNDPFWVEGRAGQTNLPAGVAAVRSSAVAPDGSIWVVADLTEGDPNQPIKGDRDVALLKYDSAGNLMQTKLLGAASTANGFSIAVDADGRVAVAGSVTGALEPGKSGDSATTADSFVTVFQDGKELWTQRRGAKAADEATEVGFGADGMVYVAGRSKSAMPGQAALGGWDSYLQTFQEKPLTVIGPVGGVNVSTLQFGTNGDDSVQAMTVSGSDIYTAGVENGRAVVRRFTLDSAGVPTLSATRDLGLASGAIAGISVENGKVVLTGQTDNPALDIGTATNAHAGGTDVFVATMSADLQPAAGDRLTYFGGAGNDTAADVQIKDGKVWITGTNRDAGAAKTDPTRAYLARLNLDTGAVEYNQTWRGDGDQVTPTSLSVVSGGASVLDRLGLPQGEILQTDSKLLTIGTSARVGDQFTISPANGGRAVAVTIDAKDTLDTLAKKIMTASNRQLKATVITDSKVVPPVQRLQIVAADNKEGAVISAGAVGKDALAALGLSPGFVGKTSDKTVKTYGLNLPNTLNLSDAAGIKSAIESLAQAMTAVRSAYRSLGPQSATTTNTQTGNGSSTGYQQTQLANYQAALNRLLA</sequence>
<dbReference type="EMBL" id="SPVH01000001">
    <property type="protein sequence ID" value="TFW15211.1"/>
    <property type="molecule type" value="Genomic_DNA"/>
</dbReference>
<dbReference type="AlphaFoldDB" id="A0A4Y9S3Y9"/>
<accession>A0A4Y9S3Y9</accession>
<protein>
    <submittedName>
        <fullName evidence="2">Transcriptional regulator</fullName>
    </submittedName>
</protein>
<evidence type="ECO:0000256" key="1">
    <source>
        <dbReference type="SAM" id="MobiDB-lite"/>
    </source>
</evidence>
<gene>
    <name evidence="2" type="ORF">EGY25_01055</name>
</gene>
<feature type="compositionally biased region" description="Low complexity" evidence="1">
    <location>
        <begin position="861"/>
        <end position="878"/>
    </location>
</feature>
<dbReference type="PANTHER" id="PTHR35580">
    <property type="entry name" value="CELL SURFACE GLYCOPROTEIN (S-LAYER PROTEIN)-LIKE PROTEIN"/>
    <property type="match status" value="1"/>
</dbReference>
<dbReference type="PANTHER" id="PTHR35580:SF1">
    <property type="entry name" value="PHYTASE-LIKE DOMAIN-CONTAINING PROTEIN"/>
    <property type="match status" value="1"/>
</dbReference>
<dbReference type="SUPFAM" id="SSF63829">
    <property type="entry name" value="Calcium-dependent phosphotriesterase"/>
    <property type="match status" value="1"/>
</dbReference>